<accession>A0ACC0EJB0</accession>
<organism evidence="1 2">
    <name type="scientific">Puccinia striiformis f. sp. tritici</name>
    <dbReference type="NCBI Taxonomy" id="168172"/>
    <lineage>
        <taxon>Eukaryota</taxon>
        <taxon>Fungi</taxon>
        <taxon>Dikarya</taxon>
        <taxon>Basidiomycota</taxon>
        <taxon>Pucciniomycotina</taxon>
        <taxon>Pucciniomycetes</taxon>
        <taxon>Pucciniales</taxon>
        <taxon>Pucciniaceae</taxon>
        <taxon>Puccinia</taxon>
    </lineage>
</organism>
<keyword evidence="2" id="KW-1185">Reference proteome</keyword>
<reference evidence="2" key="2">
    <citation type="journal article" date="2018" name="Mol. Plant Microbe Interact.">
        <title>Genome sequence resources for the wheat stripe rust pathogen (Puccinia striiformis f. sp. tritici) and the barley stripe rust pathogen (Puccinia striiformis f. sp. hordei).</title>
        <authorList>
            <person name="Xia C."/>
            <person name="Wang M."/>
            <person name="Yin C."/>
            <person name="Cornejo O.E."/>
            <person name="Hulbert S.H."/>
            <person name="Chen X."/>
        </authorList>
    </citation>
    <scope>NUCLEOTIDE SEQUENCE [LARGE SCALE GENOMIC DNA]</scope>
    <source>
        <strain evidence="2">93-210</strain>
    </source>
</reference>
<proteinExistence type="predicted"/>
<evidence type="ECO:0000313" key="1">
    <source>
        <dbReference type="EMBL" id="KAI7954274.1"/>
    </source>
</evidence>
<dbReference type="EMBL" id="CM045870">
    <property type="protein sequence ID" value="KAI7954274.1"/>
    <property type="molecule type" value="Genomic_DNA"/>
</dbReference>
<dbReference type="Proteomes" id="UP001060170">
    <property type="component" value="Chromosome 6"/>
</dbReference>
<reference evidence="1 2" key="3">
    <citation type="journal article" date="2022" name="Microbiol. Spectr.">
        <title>Folding features and dynamics of 3D genome architecture in plant fungal pathogens.</title>
        <authorList>
            <person name="Xia C."/>
        </authorList>
    </citation>
    <scope>NUCLEOTIDE SEQUENCE [LARGE SCALE GENOMIC DNA]</scope>
    <source>
        <strain evidence="1 2">93-210</strain>
    </source>
</reference>
<comment type="caution">
    <text evidence="1">The sequence shown here is derived from an EMBL/GenBank/DDBJ whole genome shotgun (WGS) entry which is preliminary data.</text>
</comment>
<sequence length="116" mass="12842">MDHLIDPTFLLEDILPLAPPLSALKSPTPRPYLPQRPQQRKRQPARQTSTKGTAPKTKSPAPKRKVKAKETENVKKSDTRAPHNWTLAQEQSLLEIIAEQNSKGLGTDTSNIKSAA</sequence>
<protein>
    <submittedName>
        <fullName evidence="1">Uncharacterized protein</fullName>
    </submittedName>
</protein>
<name>A0ACC0EJB0_9BASI</name>
<evidence type="ECO:0000313" key="2">
    <source>
        <dbReference type="Proteomes" id="UP001060170"/>
    </source>
</evidence>
<reference evidence="2" key="1">
    <citation type="journal article" date="2018" name="BMC Genomics">
        <title>Genomic insights into host adaptation between the wheat stripe rust pathogen (Puccinia striiformis f. sp. tritici) and the barley stripe rust pathogen (Puccinia striiformis f. sp. hordei).</title>
        <authorList>
            <person name="Xia C."/>
            <person name="Wang M."/>
            <person name="Yin C."/>
            <person name="Cornejo O.E."/>
            <person name="Hulbert S.H."/>
            <person name="Chen X."/>
        </authorList>
    </citation>
    <scope>NUCLEOTIDE SEQUENCE [LARGE SCALE GENOMIC DNA]</scope>
    <source>
        <strain evidence="2">93-210</strain>
    </source>
</reference>
<gene>
    <name evidence="1" type="ORF">MJO28_006821</name>
</gene>